<evidence type="ECO:0000256" key="4">
    <source>
        <dbReference type="ARBA" id="ARBA00022918"/>
    </source>
</evidence>
<keyword evidence="5" id="KW-0511">Multifunctional enzyme</keyword>
<dbReference type="InterPro" id="IPR043128">
    <property type="entry name" value="Rev_trsase/Diguanyl_cyclase"/>
</dbReference>
<name>A0A6H5HUD4_9HYME</name>
<dbReference type="OrthoDB" id="8058536at2759"/>
<sequence>MSNTSTKTIPGLKQDIITRMPTVLTLEDAYREAQKIEKTLIAEKELRSNTTKYCVFCNDASHETLNCEVFLAIKRKHAAPLETAEVHLPQYKKERCGHCGSTEHTVTNCVKFFAPNIKTERKEPEVITINKIEDLTLCGFCNRPNHAINNCLEYWNSVNPQQGHNARPRPQGEGVKCDPKKLDAIKKFPTPKTVKNVRQFLGLAEYYRRFIRNFAGIAKPLSELTKKSIDFEWTEECEKAINILKEKLCEQPILKIANPKLPYIVTCDASAFAIGGFLAQRKDKIDMPIGFVSRTLNETERKYDTYSREALAIVFTISKFKPYLMGNRFTVYTDHKPLLYFRNSTDPNSRVSRYQFKLSCYDFSIEYKEGSTNVVADCLSRNPIIENINTIETRPRRATANPTRYVAYLNKSLANRYLTMSVFVVCYVRKVSRWSPIWKLGAGCSEWRFQASAYGDQFRKYLIAGSTSECENDGRSKGKRYFELYHHRNSASPWYSNRGLTRVFIVTINRMRSNHHSLAESLYRKNIISDPECARGFPEESRNHILWSCEGYNQPRGI</sequence>
<keyword evidence="1" id="KW-0548">Nucleotidyltransferase</keyword>
<dbReference type="PANTHER" id="PTHR37984">
    <property type="entry name" value="PROTEIN CBG26694"/>
    <property type="match status" value="1"/>
</dbReference>
<dbReference type="FunFam" id="3.30.70.270:FF:000026">
    <property type="entry name" value="Transposon Ty3-G Gag-Pol polyprotein"/>
    <property type="match status" value="1"/>
</dbReference>
<organism evidence="7 8">
    <name type="scientific">Trichogramma brassicae</name>
    <dbReference type="NCBI Taxonomy" id="86971"/>
    <lineage>
        <taxon>Eukaryota</taxon>
        <taxon>Metazoa</taxon>
        <taxon>Ecdysozoa</taxon>
        <taxon>Arthropoda</taxon>
        <taxon>Hexapoda</taxon>
        <taxon>Insecta</taxon>
        <taxon>Pterygota</taxon>
        <taxon>Neoptera</taxon>
        <taxon>Endopterygota</taxon>
        <taxon>Hymenoptera</taxon>
        <taxon>Apocrita</taxon>
        <taxon>Proctotrupomorpha</taxon>
        <taxon>Chalcidoidea</taxon>
        <taxon>Trichogrammatidae</taxon>
        <taxon>Trichogramma</taxon>
    </lineage>
</organism>
<dbReference type="PANTHER" id="PTHR37984:SF5">
    <property type="entry name" value="PROTEIN NYNRIN-LIKE"/>
    <property type="match status" value="1"/>
</dbReference>
<dbReference type="GO" id="GO:0003964">
    <property type="term" value="F:RNA-directed DNA polymerase activity"/>
    <property type="evidence" value="ECO:0007669"/>
    <property type="project" value="UniProtKB-KW"/>
</dbReference>
<dbReference type="Gene3D" id="3.30.70.270">
    <property type="match status" value="1"/>
</dbReference>
<dbReference type="SUPFAM" id="SSF56672">
    <property type="entry name" value="DNA/RNA polymerases"/>
    <property type="match status" value="1"/>
</dbReference>
<keyword evidence="8" id="KW-1185">Reference proteome</keyword>
<evidence type="ECO:0000256" key="3">
    <source>
        <dbReference type="ARBA" id="ARBA00022759"/>
    </source>
</evidence>
<keyword evidence="2" id="KW-0540">Nuclease</keyword>
<feature type="domain" description="Reverse transcriptase/retrotransposon-derived protein RNase H-like" evidence="6">
    <location>
        <begin position="233"/>
        <end position="331"/>
    </location>
</feature>
<keyword evidence="4" id="KW-0695">RNA-directed DNA polymerase</keyword>
<keyword evidence="1" id="KW-0808">Transferase</keyword>
<keyword evidence="3" id="KW-0378">Hydrolase</keyword>
<reference evidence="7 8" key="1">
    <citation type="submission" date="2020-02" db="EMBL/GenBank/DDBJ databases">
        <authorList>
            <person name="Ferguson B K."/>
        </authorList>
    </citation>
    <scope>NUCLEOTIDE SEQUENCE [LARGE SCALE GENOMIC DNA]</scope>
</reference>
<dbReference type="InterPro" id="IPR050951">
    <property type="entry name" value="Retrovirus_Pol_polyprotein"/>
</dbReference>
<gene>
    <name evidence="7" type="ORF">TBRA_LOCUS193</name>
</gene>
<evidence type="ECO:0000313" key="7">
    <source>
        <dbReference type="EMBL" id="CAB0027963.1"/>
    </source>
</evidence>
<dbReference type="GO" id="GO:0004519">
    <property type="term" value="F:endonuclease activity"/>
    <property type="evidence" value="ECO:0007669"/>
    <property type="project" value="UniProtKB-KW"/>
</dbReference>
<dbReference type="FunFam" id="3.10.20.370:FF:000001">
    <property type="entry name" value="Retrovirus-related Pol polyprotein from transposon 17.6-like protein"/>
    <property type="match status" value="1"/>
</dbReference>
<dbReference type="InterPro" id="IPR041577">
    <property type="entry name" value="RT_RNaseH_2"/>
</dbReference>
<protein>
    <recommendedName>
        <fullName evidence="6">Reverse transcriptase/retrotransposon-derived protein RNase H-like domain-containing protein</fullName>
    </recommendedName>
</protein>
<evidence type="ECO:0000256" key="1">
    <source>
        <dbReference type="ARBA" id="ARBA00022695"/>
    </source>
</evidence>
<evidence type="ECO:0000313" key="8">
    <source>
        <dbReference type="Proteomes" id="UP000479190"/>
    </source>
</evidence>
<dbReference type="CDD" id="cd09274">
    <property type="entry name" value="RNase_HI_RT_Ty3"/>
    <property type="match status" value="1"/>
</dbReference>
<keyword evidence="3" id="KW-0255">Endonuclease</keyword>
<evidence type="ECO:0000259" key="6">
    <source>
        <dbReference type="Pfam" id="PF17919"/>
    </source>
</evidence>
<dbReference type="Proteomes" id="UP000479190">
    <property type="component" value="Unassembled WGS sequence"/>
</dbReference>
<dbReference type="InterPro" id="IPR043502">
    <property type="entry name" value="DNA/RNA_pol_sf"/>
</dbReference>
<accession>A0A6H5HUD4</accession>
<dbReference type="AlphaFoldDB" id="A0A6H5HUD4"/>
<evidence type="ECO:0000256" key="2">
    <source>
        <dbReference type="ARBA" id="ARBA00022722"/>
    </source>
</evidence>
<dbReference type="Pfam" id="PF17919">
    <property type="entry name" value="RT_RNaseH_2"/>
    <property type="match status" value="1"/>
</dbReference>
<dbReference type="EMBL" id="CADCXV010000036">
    <property type="protein sequence ID" value="CAB0027963.1"/>
    <property type="molecule type" value="Genomic_DNA"/>
</dbReference>
<evidence type="ECO:0000256" key="5">
    <source>
        <dbReference type="ARBA" id="ARBA00023268"/>
    </source>
</evidence>
<proteinExistence type="predicted"/>